<name>A0A7W8DU59_9HYPH</name>
<proteinExistence type="predicted"/>
<keyword evidence="3" id="KW-1185">Reference proteome</keyword>
<keyword evidence="1" id="KW-0812">Transmembrane</keyword>
<feature type="transmembrane region" description="Helical" evidence="1">
    <location>
        <begin position="6"/>
        <end position="23"/>
    </location>
</feature>
<evidence type="ECO:0000256" key="1">
    <source>
        <dbReference type="SAM" id="Phobius"/>
    </source>
</evidence>
<accession>A0A7W8DU59</accession>
<dbReference type="RefSeq" id="WP_184141469.1">
    <property type="nucleotide sequence ID" value="NZ_JACHIK010000003.1"/>
</dbReference>
<sequence>MDPVNLTYYAVVCGGLAAYAPNVRNVGLRTVVGLGLGGFSAMMLPVVHFFLGF</sequence>
<feature type="transmembrane region" description="Helical" evidence="1">
    <location>
        <begin position="30"/>
        <end position="51"/>
    </location>
</feature>
<keyword evidence="1" id="KW-0472">Membrane</keyword>
<comment type="caution">
    <text evidence="2">The sequence shown here is derived from an EMBL/GenBank/DDBJ whole genome shotgun (WGS) entry which is preliminary data.</text>
</comment>
<reference evidence="2 3" key="1">
    <citation type="submission" date="2020-08" db="EMBL/GenBank/DDBJ databases">
        <title>Genomic Encyclopedia of Type Strains, Phase IV (KMG-IV): sequencing the most valuable type-strain genomes for metagenomic binning, comparative biology and taxonomic classification.</title>
        <authorList>
            <person name="Goeker M."/>
        </authorList>
    </citation>
    <scope>NUCLEOTIDE SEQUENCE [LARGE SCALE GENOMIC DNA]</scope>
    <source>
        <strain evidence="2 3">DSM 21319</strain>
    </source>
</reference>
<protein>
    <submittedName>
        <fullName evidence="2">Uncharacterized protein</fullName>
    </submittedName>
</protein>
<evidence type="ECO:0000313" key="2">
    <source>
        <dbReference type="EMBL" id="MBB5041601.1"/>
    </source>
</evidence>
<gene>
    <name evidence="2" type="ORF">HNQ66_000984</name>
</gene>
<keyword evidence="1" id="KW-1133">Transmembrane helix</keyword>
<dbReference type="AlphaFoldDB" id="A0A7W8DU59"/>
<organism evidence="2 3">
    <name type="scientific">Shinella fusca</name>
    <dbReference type="NCBI Taxonomy" id="544480"/>
    <lineage>
        <taxon>Bacteria</taxon>
        <taxon>Pseudomonadati</taxon>
        <taxon>Pseudomonadota</taxon>
        <taxon>Alphaproteobacteria</taxon>
        <taxon>Hyphomicrobiales</taxon>
        <taxon>Rhizobiaceae</taxon>
        <taxon>Shinella</taxon>
    </lineage>
</organism>
<dbReference type="Proteomes" id="UP000535406">
    <property type="component" value="Unassembled WGS sequence"/>
</dbReference>
<dbReference type="EMBL" id="JACHIK010000003">
    <property type="protein sequence ID" value="MBB5041601.1"/>
    <property type="molecule type" value="Genomic_DNA"/>
</dbReference>
<evidence type="ECO:0000313" key="3">
    <source>
        <dbReference type="Proteomes" id="UP000535406"/>
    </source>
</evidence>